<dbReference type="AlphaFoldDB" id="A0A4R6JG44"/>
<reference evidence="1 2" key="1">
    <citation type="submission" date="2019-03" db="EMBL/GenBank/DDBJ databases">
        <title>Genomic Encyclopedia of Type Strains, Phase III (KMG-III): the genomes of soil and plant-associated and newly described type strains.</title>
        <authorList>
            <person name="Whitman W."/>
        </authorList>
    </citation>
    <scope>NUCLEOTIDE SEQUENCE [LARGE SCALE GENOMIC DNA]</scope>
    <source>
        <strain evidence="1 2">VKM Ac-2527</strain>
    </source>
</reference>
<protein>
    <submittedName>
        <fullName evidence="1">Uncharacterized protein</fullName>
    </submittedName>
</protein>
<keyword evidence="2" id="KW-1185">Reference proteome</keyword>
<organism evidence="1 2">
    <name type="scientific">Kribbella caucasensis</name>
    <dbReference type="NCBI Taxonomy" id="2512215"/>
    <lineage>
        <taxon>Bacteria</taxon>
        <taxon>Bacillati</taxon>
        <taxon>Actinomycetota</taxon>
        <taxon>Actinomycetes</taxon>
        <taxon>Propionibacteriales</taxon>
        <taxon>Kribbellaceae</taxon>
        <taxon>Kribbella</taxon>
    </lineage>
</organism>
<proteinExistence type="predicted"/>
<sequence length="179" mass="19805">MIRRVTWFEGAAPRSEAEAEFLAALRTHAANWQLDVRPEHTGVLASLAPLYVEVEVPGLPQGSNMTTVLQGGYWTTSPTELVLQAEWGDTHMLDNGGHDDDLSVGGVRIGAAEAAAVMANWFDTQLRRSVQRAEWIGDDGRVVATDWRLADTGRRLAAEGSWLRRRRAPTRVIPVRPPR</sequence>
<comment type="caution">
    <text evidence="1">The sequence shown here is derived from an EMBL/GenBank/DDBJ whole genome shotgun (WGS) entry which is preliminary data.</text>
</comment>
<evidence type="ECO:0000313" key="2">
    <source>
        <dbReference type="Proteomes" id="UP000295388"/>
    </source>
</evidence>
<dbReference type="Proteomes" id="UP000295388">
    <property type="component" value="Unassembled WGS sequence"/>
</dbReference>
<accession>A0A4R6JG44</accession>
<evidence type="ECO:0000313" key="1">
    <source>
        <dbReference type="EMBL" id="TDO33515.1"/>
    </source>
</evidence>
<name>A0A4R6JG44_9ACTN</name>
<gene>
    <name evidence="1" type="ORF">EV643_13250</name>
</gene>
<dbReference type="EMBL" id="SNWQ01000032">
    <property type="protein sequence ID" value="TDO33515.1"/>
    <property type="molecule type" value="Genomic_DNA"/>
</dbReference>